<gene>
    <name evidence="2" type="ORF">B841_12750</name>
</gene>
<evidence type="ECO:0000313" key="3">
    <source>
        <dbReference type="Proteomes" id="UP000015388"/>
    </source>
</evidence>
<dbReference type="Gene3D" id="1.10.101.10">
    <property type="entry name" value="PGBD-like superfamily/PGBD"/>
    <property type="match status" value="2"/>
</dbReference>
<sequence length="393" mass="43508">MTDSIRPGESSPRVAEVRTTLAGLGLLASFEGDVSKWKTRSFSEDDKLFDDDLAEVLKAFQQSRGIVPSGKIDETTLRELRHASYRLGARVLQYQPNQELIGDDVSQLQNQLQELGFYVHRIDGHFGPYTHEALRSYQLNSGLQKDGVCGPKTLRALSLLGRRITGGSPLRIREREHVRDAGPQLAGKRVVIDPGLGGATTGMTVSGKYGDVTEEELLWDVAKRTEGRMISTGMETIISRQRGDDPSTRDRADIANAFDADLMISLRFDSYPNEKASGVASFYFGSEIGSSSMTGEMFSGYIQREIVARTKLINCGNHARTWDILRLTEMPTVELFLGYLSNPNDVKALTDPATRDAISEAIVVAIKRLYLLDEDDMATGTYRFEELLAAEQA</sequence>
<accession>S5T5Y6</accession>
<evidence type="ECO:0000259" key="1">
    <source>
        <dbReference type="SMART" id="SM00646"/>
    </source>
</evidence>
<dbReference type="InterPro" id="IPR036365">
    <property type="entry name" value="PGBD-like_sf"/>
</dbReference>
<organism evidence="2 3">
    <name type="scientific">Corynebacterium maris DSM 45190</name>
    <dbReference type="NCBI Taxonomy" id="1224163"/>
    <lineage>
        <taxon>Bacteria</taxon>
        <taxon>Bacillati</taxon>
        <taxon>Actinomycetota</taxon>
        <taxon>Actinomycetes</taxon>
        <taxon>Mycobacteriales</taxon>
        <taxon>Corynebacteriaceae</taxon>
        <taxon>Corynebacterium</taxon>
    </lineage>
</organism>
<dbReference type="Pfam" id="PF01471">
    <property type="entry name" value="PG_binding_1"/>
    <property type="match status" value="2"/>
</dbReference>
<dbReference type="PATRIC" id="fig|1224163.3.peg.2575"/>
<dbReference type="Pfam" id="PF01520">
    <property type="entry name" value="Amidase_3"/>
    <property type="match status" value="1"/>
</dbReference>
<dbReference type="AlphaFoldDB" id="S5T5Y6"/>
<dbReference type="GO" id="GO:0008745">
    <property type="term" value="F:N-acetylmuramoyl-L-alanine amidase activity"/>
    <property type="evidence" value="ECO:0007669"/>
    <property type="project" value="InterPro"/>
</dbReference>
<dbReference type="EMBL" id="CP003924">
    <property type="protein sequence ID" value="AGS36020.1"/>
    <property type="molecule type" value="Genomic_DNA"/>
</dbReference>
<dbReference type="PANTHER" id="PTHR30404:SF7">
    <property type="entry name" value="CELL WALL AMIDASE LYTH-RELATED"/>
    <property type="match status" value="1"/>
</dbReference>
<dbReference type="KEGG" id="cmd:B841_12750"/>
<dbReference type="InterPro" id="IPR002508">
    <property type="entry name" value="MurNAc-LAA_cat"/>
</dbReference>
<dbReference type="STRING" id="1224163.B841_12750"/>
<protein>
    <submittedName>
        <fullName evidence="2">Putative hydrolase</fullName>
    </submittedName>
</protein>
<dbReference type="Proteomes" id="UP000015388">
    <property type="component" value="Chromosome"/>
</dbReference>
<keyword evidence="3" id="KW-1185">Reference proteome</keyword>
<dbReference type="SUPFAM" id="SSF47090">
    <property type="entry name" value="PGBD-like"/>
    <property type="match status" value="2"/>
</dbReference>
<dbReference type="eggNOG" id="COG3409">
    <property type="taxonomic scope" value="Bacteria"/>
</dbReference>
<keyword evidence="2" id="KW-0378">Hydrolase</keyword>
<dbReference type="SMART" id="SM00646">
    <property type="entry name" value="Ami_3"/>
    <property type="match status" value="1"/>
</dbReference>
<feature type="domain" description="MurNAc-LAA" evidence="1">
    <location>
        <begin position="252"/>
        <end position="367"/>
    </location>
</feature>
<dbReference type="SUPFAM" id="SSF53187">
    <property type="entry name" value="Zn-dependent exopeptidases"/>
    <property type="match status" value="1"/>
</dbReference>
<dbReference type="PANTHER" id="PTHR30404">
    <property type="entry name" value="N-ACETYLMURAMOYL-L-ALANINE AMIDASE"/>
    <property type="match status" value="1"/>
</dbReference>
<name>S5T5Y6_9CORY</name>
<proteinExistence type="predicted"/>
<evidence type="ECO:0000313" key="2">
    <source>
        <dbReference type="EMBL" id="AGS36020.1"/>
    </source>
</evidence>
<dbReference type="InterPro" id="IPR002477">
    <property type="entry name" value="Peptidoglycan-bd-like"/>
</dbReference>
<dbReference type="OrthoDB" id="9810670at2"/>
<dbReference type="RefSeq" id="WP_020936601.1">
    <property type="nucleotide sequence ID" value="NC_021915.1"/>
</dbReference>
<reference evidence="2 3" key="1">
    <citation type="submission" date="2012-11" db="EMBL/GenBank/DDBJ databases">
        <title>The complete genome sequence of Corynebacterium maris Coryn-1 (=DSM 45190).</title>
        <authorList>
            <person name="Schaffert L."/>
            <person name="Albersmeier A."/>
            <person name="Kalinowski J."/>
            <person name="Ruckert C."/>
        </authorList>
    </citation>
    <scope>NUCLEOTIDE SEQUENCE [LARGE SCALE GENOMIC DNA]</scope>
    <source>
        <strain evidence="3">Coryn-1</strain>
    </source>
</reference>
<dbReference type="InterPro" id="IPR036366">
    <property type="entry name" value="PGBDSf"/>
</dbReference>
<dbReference type="CDD" id="cd02696">
    <property type="entry name" value="MurNAc-LAA"/>
    <property type="match status" value="1"/>
</dbReference>
<dbReference type="eggNOG" id="COG0860">
    <property type="taxonomic scope" value="Bacteria"/>
</dbReference>
<dbReference type="InterPro" id="IPR050695">
    <property type="entry name" value="N-acetylmuramoyl_amidase_3"/>
</dbReference>
<dbReference type="HOGENOM" id="CLU_049583_0_0_11"/>
<dbReference type="GO" id="GO:0009253">
    <property type="term" value="P:peptidoglycan catabolic process"/>
    <property type="evidence" value="ECO:0007669"/>
    <property type="project" value="InterPro"/>
</dbReference>
<dbReference type="GO" id="GO:0030288">
    <property type="term" value="C:outer membrane-bounded periplasmic space"/>
    <property type="evidence" value="ECO:0007669"/>
    <property type="project" value="TreeGrafter"/>
</dbReference>
<dbReference type="Gene3D" id="3.40.630.40">
    <property type="entry name" value="Zn-dependent exopeptidases"/>
    <property type="match status" value="1"/>
</dbReference>